<reference evidence="1 2" key="1">
    <citation type="submission" date="2021-04" db="EMBL/GenBank/DDBJ databases">
        <title>The Hidden Diversity of Double-Stranded DNA Phages in the Symbiotic Bacterium Rhizobium.</title>
        <authorList>
            <person name="Santamaria R.I."/>
            <person name="Bustos P."/>
            <person name="Cauwenberghe J.V."/>
            <person name="Gonzalez V."/>
        </authorList>
    </citation>
    <scope>NUCLEOTIDE SEQUENCE [LARGE SCALE GENOMIC DNA]</scope>
</reference>
<protein>
    <submittedName>
        <fullName evidence="1">Uncharacterized protein</fullName>
    </submittedName>
</protein>
<keyword evidence="2" id="KW-1185">Reference proteome</keyword>
<evidence type="ECO:0000313" key="2">
    <source>
        <dbReference type="Proteomes" id="UP000828722"/>
    </source>
</evidence>
<sequence length="73" mass="8748">MTRMSKPGSHNTCVKSNWNGQAIWVLALMHPDRLGDVLYHRYTSKKVLKRDLKTRFAMRYRHAIVIRVRRREP</sequence>
<dbReference type="GeneID" id="77934160"/>
<name>A0AAE8B4V3_9CAUD</name>
<dbReference type="Proteomes" id="UP000828722">
    <property type="component" value="Segment"/>
</dbReference>
<proteinExistence type="predicted"/>
<organism evidence="1 2">
    <name type="scientific">Rhizobium phage RHEph22</name>
    <dbReference type="NCBI Taxonomy" id="2836135"/>
    <lineage>
        <taxon>Viruses</taxon>
        <taxon>Duplodnaviria</taxon>
        <taxon>Heunggongvirae</taxon>
        <taxon>Uroviricota</taxon>
        <taxon>Caudoviricetes</taxon>
        <taxon>Schitoviridae</taxon>
        <taxon>Demetervirinae</taxon>
        <taxon>Acanvirus</taxon>
        <taxon>Acanvirus Rheph22</taxon>
    </lineage>
</organism>
<accession>A0AAE8B4V3</accession>
<dbReference type="KEGG" id="vg:77934160"/>
<dbReference type="EMBL" id="MW980071">
    <property type="protein sequence ID" value="QXV74679.1"/>
    <property type="molecule type" value="Genomic_DNA"/>
</dbReference>
<evidence type="ECO:0000313" key="1">
    <source>
        <dbReference type="EMBL" id="QXV74679.1"/>
    </source>
</evidence>
<dbReference type="RefSeq" id="YP_010658217.1">
    <property type="nucleotide sequence ID" value="NC_070855.1"/>
</dbReference>